<feature type="domain" description="Cobalamin-independent methionine synthase MetE C-terminal/archaeal" evidence="4">
    <location>
        <begin position="30"/>
        <end position="136"/>
    </location>
</feature>
<dbReference type="PANTHER" id="PTHR30519">
    <property type="entry name" value="5-METHYLTETRAHYDROPTEROYLTRIGLUTAMATE--HOMOCYSTEINE METHYLTRANSFERASE"/>
    <property type="match status" value="1"/>
</dbReference>
<evidence type="ECO:0000259" key="4">
    <source>
        <dbReference type="Pfam" id="PF01717"/>
    </source>
</evidence>
<gene>
    <name evidence="5" type="primary">gb24351</name>
    <name evidence="5" type="ORF">PR202_gb24351</name>
</gene>
<reference evidence="5" key="2">
    <citation type="submission" date="2021-12" db="EMBL/GenBank/DDBJ databases">
        <title>Resequencing data analysis of finger millet.</title>
        <authorList>
            <person name="Hatakeyama M."/>
            <person name="Aluri S."/>
            <person name="Balachadran M.T."/>
            <person name="Sivarajan S.R."/>
            <person name="Poveda L."/>
            <person name="Shimizu-Inatsugi R."/>
            <person name="Schlapbach R."/>
            <person name="Sreeman S.M."/>
            <person name="Shimizu K.K."/>
        </authorList>
    </citation>
    <scope>NUCLEOTIDE SEQUENCE</scope>
</reference>
<dbReference type="InterPro" id="IPR002629">
    <property type="entry name" value="Met_Synth_C/arc"/>
</dbReference>
<dbReference type="GO" id="GO:0003871">
    <property type="term" value="F:5-methyltetrahydropteroyltriglutamate-homocysteine S-methyltransferase activity"/>
    <property type="evidence" value="ECO:0007669"/>
    <property type="project" value="InterPro"/>
</dbReference>
<evidence type="ECO:0000313" key="6">
    <source>
        <dbReference type="Proteomes" id="UP001054889"/>
    </source>
</evidence>
<dbReference type="InterPro" id="IPR038071">
    <property type="entry name" value="UROD/MetE-like_sf"/>
</dbReference>
<protein>
    <recommendedName>
        <fullName evidence="4">Cobalamin-independent methionine synthase MetE C-terminal/archaeal domain-containing protein</fullName>
    </recommendedName>
</protein>
<dbReference type="EMBL" id="BQKI01000088">
    <property type="protein sequence ID" value="GJN35563.1"/>
    <property type="molecule type" value="Genomic_DNA"/>
</dbReference>
<dbReference type="Gene3D" id="3.20.20.210">
    <property type="match status" value="1"/>
</dbReference>
<organism evidence="5 6">
    <name type="scientific">Eleusine coracana subsp. coracana</name>
    <dbReference type="NCBI Taxonomy" id="191504"/>
    <lineage>
        <taxon>Eukaryota</taxon>
        <taxon>Viridiplantae</taxon>
        <taxon>Streptophyta</taxon>
        <taxon>Embryophyta</taxon>
        <taxon>Tracheophyta</taxon>
        <taxon>Spermatophyta</taxon>
        <taxon>Magnoliopsida</taxon>
        <taxon>Liliopsida</taxon>
        <taxon>Poales</taxon>
        <taxon>Poaceae</taxon>
        <taxon>PACMAD clade</taxon>
        <taxon>Chloridoideae</taxon>
        <taxon>Cynodonteae</taxon>
        <taxon>Eleusininae</taxon>
        <taxon>Eleusine</taxon>
    </lineage>
</organism>
<evidence type="ECO:0000256" key="1">
    <source>
        <dbReference type="ARBA" id="ARBA00001947"/>
    </source>
</evidence>
<evidence type="ECO:0000313" key="5">
    <source>
        <dbReference type="EMBL" id="GJN35563.1"/>
    </source>
</evidence>
<evidence type="ECO:0000256" key="2">
    <source>
        <dbReference type="ARBA" id="ARBA00022723"/>
    </source>
</evidence>
<sequence>MGCNVVISSVSASVILVIPGFNRAVYTLWRNDVVEYFAEQLSDFAFTANGWVQSYRSRCLKPPIIYGEVSCPNPVTVFWSKTAQSMTSCSMKGMLTGPVTILNLSFGMTSQGLRLGNKIALVIKKVEDLDTAGIQIHTHMCYYIFNNVIHSIIKMDADMITSENSWSDEKLLSISTRKYAEVKASLTNMVSAAKLIRTQLASTKVAVACGDAQQPGDMEWVEFVCWVTSFLRQGQPSALLETKARNGCRRHPRPRRELCSDGGESRERFWICCGILSKGLEALVLGLERGISGTGGIRSCREPEAGMSAATAVVGGADESGGSATEPGGVEPGSCCAKFSRSSEFRLHIRGGCLGTDQSYLHGALKALVEHEARIVMSSALLWLPLLSQQLKASMELIHVMVVTNVEALDGEMVTVVMAGVGHAEAMKMDVDVVVDAKSEMVEKDAKAAAAAQSMGVDEGAHRYGWEGHEVVVVAYVMEALNKLEAAVAVEAGVMKALKN</sequence>
<keyword evidence="6" id="KW-1185">Reference proteome</keyword>
<dbReference type="Proteomes" id="UP001054889">
    <property type="component" value="Unassembled WGS sequence"/>
</dbReference>
<dbReference type="SUPFAM" id="SSF51726">
    <property type="entry name" value="UROD/MetE-like"/>
    <property type="match status" value="1"/>
</dbReference>
<keyword evidence="2" id="KW-0479">Metal-binding</keyword>
<evidence type="ECO:0000256" key="3">
    <source>
        <dbReference type="ARBA" id="ARBA00022833"/>
    </source>
</evidence>
<comment type="caution">
    <text evidence="5">The sequence shown here is derived from an EMBL/GenBank/DDBJ whole genome shotgun (WGS) entry which is preliminary data.</text>
</comment>
<dbReference type="GO" id="GO:0009086">
    <property type="term" value="P:methionine biosynthetic process"/>
    <property type="evidence" value="ECO:0007669"/>
    <property type="project" value="InterPro"/>
</dbReference>
<name>A0AAV5FIG8_ELECO</name>
<comment type="cofactor">
    <cofactor evidence="1">
        <name>Zn(2+)</name>
        <dbReference type="ChEBI" id="CHEBI:29105"/>
    </cofactor>
</comment>
<reference evidence="5" key="1">
    <citation type="journal article" date="2018" name="DNA Res.">
        <title>Multiple hybrid de novo genome assembly of finger millet, an orphan allotetraploid crop.</title>
        <authorList>
            <person name="Hatakeyama M."/>
            <person name="Aluri S."/>
            <person name="Balachadran M.T."/>
            <person name="Sivarajan S.R."/>
            <person name="Patrignani A."/>
            <person name="Gruter S."/>
            <person name="Poveda L."/>
            <person name="Shimizu-Inatsugi R."/>
            <person name="Baeten J."/>
            <person name="Francoijs K.J."/>
            <person name="Nataraja K.N."/>
            <person name="Reddy Y.A.N."/>
            <person name="Phadnis S."/>
            <person name="Ravikumar R.L."/>
            <person name="Schlapbach R."/>
            <person name="Sreeman S.M."/>
            <person name="Shimizu K.K."/>
        </authorList>
    </citation>
    <scope>NUCLEOTIDE SEQUENCE</scope>
</reference>
<dbReference type="Pfam" id="PF01717">
    <property type="entry name" value="Meth_synt_2"/>
    <property type="match status" value="1"/>
</dbReference>
<dbReference type="AlphaFoldDB" id="A0AAV5FIG8"/>
<keyword evidence="3" id="KW-0862">Zinc</keyword>
<accession>A0AAV5FIG8</accession>
<dbReference type="GO" id="GO:0008270">
    <property type="term" value="F:zinc ion binding"/>
    <property type="evidence" value="ECO:0007669"/>
    <property type="project" value="InterPro"/>
</dbReference>
<proteinExistence type="predicted"/>